<evidence type="ECO:0000256" key="4">
    <source>
        <dbReference type="ARBA" id="ARBA00022840"/>
    </source>
</evidence>
<dbReference type="EC" id="3.6.3.-" evidence="11"/>
<dbReference type="Pfam" id="PF00664">
    <property type="entry name" value="ABC_membrane"/>
    <property type="match status" value="1"/>
</dbReference>
<evidence type="ECO:0000256" key="1">
    <source>
        <dbReference type="ARBA" id="ARBA00004651"/>
    </source>
</evidence>
<dbReference type="InterPro" id="IPR039421">
    <property type="entry name" value="Type_1_exporter"/>
</dbReference>
<organism evidence="11 12">
    <name type="scientific">Streptomyces cyanogenus</name>
    <dbReference type="NCBI Taxonomy" id="80860"/>
    <lineage>
        <taxon>Bacteria</taxon>
        <taxon>Bacillati</taxon>
        <taxon>Actinomycetota</taxon>
        <taxon>Actinomycetes</taxon>
        <taxon>Kitasatosporales</taxon>
        <taxon>Streptomycetaceae</taxon>
        <taxon>Streptomyces</taxon>
    </lineage>
</organism>
<dbReference type="EMBL" id="CP071839">
    <property type="protein sequence ID" value="QTE01469.1"/>
    <property type="molecule type" value="Genomic_DNA"/>
</dbReference>
<reference evidence="11 12" key="1">
    <citation type="submission" date="2021-03" db="EMBL/GenBank/DDBJ databases">
        <title>Complete genome sequence of Streptomyces cyanogenus S136, producer of anticancer angucycline landomycin A.</title>
        <authorList>
            <person name="Hrab P."/>
            <person name="Ruckert C."/>
            <person name="Busche T."/>
            <person name="Ostash I."/>
            <person name="Kalinowski J."/>
            <person name="Fedorenko V."/>
            <person name="Yushchuk O."/>
            <person name="Ostash B."/>
        </authorList>
    </citation>
    <scope>NUCLEOTIDE SEQUENCE [LARGE SCALE GENOMIC DNA]</scope>
    <source>
        <strain evidence="11 12">S136</strain>
    </source>
</reference>
<evidence type="ECO:0000313" key="12">
    <source>
        <dbReference type="Proteomes" id="UP000663908"/>
    </source>
</evidence>
<dbReference type="InterPro" id="IPR003439">
    <property type="entry name" value="ABC_transporter-like_ATP-bd"/>
</dbReference>
<dbReference type="PROSITE" id="PS00211">
    <property type="entry name" value="ABC_TRANSPORTER_1"/>
    <property type="match status" value="1"/>
</dbReference>
<dbReference type="InterPro" id="IPR027417">
    <property type="entry name" value="P-loop_NTPase"/>
</dbReference>
<dbReference type="SUPFAM" id="SSF90123">
    <property type="entry name" value="ABC transporter transmembrane region"/>
    <property type="match status" value="1"/>
</dbReference>
<keyword evidence="3" id="KW-0547">Nucleotide-binding</keyword>
<evidence type="ECO:0000259" key="9">
    <source>
        <dbReference type="PROSITE" id="PS50893"/>
    </source>
</evidence>
<evidence type="ECO:0000313" key="11">
    <source>
        <dbReference type="EMBL" id="QTE01469.1"/>
    </source>
</evidence>
<dbReference type="Proteomes" id="UP000663908">
    <property type="component" value="Chromosome"/>
</dbReference>
<feature type="domain" description="ABC transmembrane type-1" evidence="10">
    <location>
        <begin position="65"/>
        <end position="343"/>
    </location>
</feature>
<feature type="transmembrane region" description="Helical" evidence="8">
    <location>
        <begin position="308"/>
        <end position="327"/>
    </location>
</feature>
<evidence type="ECO:0000259" key="10">
    <source>
        <dbReference type="PROSITE" id="PS50929"/>
    </source>
</evidence>
<evidence type="ECO:0000256" key="6">
    <source>
        <dbReference type="ARBA" id="ARBA00023136"/>
    </source>
</evidence>
<dbReference type="SUPFAM" id="SSF52540">
    <property type="entry name" value="P-loop containing nucleoside triphosphate hydrolases"/>
    <property type="match status" value="1"/>
</dbReference>
<dbReference type="CDD" id="cd18551">
    <property type="entry name" value="ABC_6TM_LmrA_like"/>
    <property type="match status" value="1"/>
</dbReference>
<dbReference type="PROSITE" id="PS50893">
    <property type="entry name" value="ABC_TRANSPORTER_2"/>
    <property type="match status" value="1"/>
</dbReference>
<feature type="region of interest" description="Disordered" evidence="7">
    <location>
        <begin position="1"/>
        <end position="47"/>
    </location>
</feature>
<dbReference type="GO" id="GO:0016787">
    <property type="term" value="F:hydrolase activity"/>
    <property type="evidence" value="ECO:0007669"/>
    <property type="project" value="UniProtKB-KW"/>
</dbReference>
<feature type="compositionally biased region" description="Low complexity" evidence="7">
    <location>
        <begin position="27"/>
        <end position="38"/>
    </location>
</feature>
<dbReference type="InterPro" id="IPR036640">
    <property type="entry name" value="ABC1_TM_sf"/>
</dbReference>
<feature type="domain" description="ABC transporter" evidence="9">
    <location>
        <begin position="385"/>
        <end position="620"/>
    </location>
</feature>
<dbReference type="PANTHER" id="PTHR43394:SF1">
    <property type="entry name" value="ATP-BINDING CASSETTE SUB-FAMILY B MEMBER 10, MITOCHONDRIAL"/>
    <property type="match status" value="1"/>
</dbReference>
<keyword evidence="11" id="KW-0378">Hydrolase</keyword>
<sequence>MAAHPPVTARPTPQTDLATAADGGDGVPMAVAPPGAAARSTDDRTPTSGYRALAASLRPHRRAGLAGALLGLAGSTLGLAQPLAAKRLIETLETGRTTVTPVLVLAALLVGTSVLCALGQYVLHRTAEDVVCSARRRITRRLLRLTVPELDRHEPGDLITRATSDTMLLRQAAIQSTAPAVTGAVVLVMTVVLMGLLDVVLLSVTLLVIALLGAVVAAAAPAIGRATRQAQESVGEIGAVLERSLGAVRAVKAAGAEQHETQVLERMAQDARRTGVRAAGWQALSAAASAVAGQTAFLAVLGVGGARVASGAIDVSTLVAFLLYLFALAPQISRLVDAVGQFQIGGAAALRIEAVQHMDTETAADASLASTTRTAQRPQQPPATVRFEDVGFRYHPRLPAVHHQVSFTVPAGGVTALVGPSGAGKTTLFSLIERFYVPDTGRILLDGRDLQRWPLADLRAAISYVEQDAPVLSGTLRHNLTLGVEDTPDEELHEALRRTRLESLVARLPQGLDTLVGHRGSRLSGGERQRVAIARALLRRPRLLLLDEATSQLDADNEAALRETVMEAARTTTVLVVAHRLSTVTTADRIVIMKAGRVQAVGTHAELMKTDALYRHLATTQMLTAKPGQAEKDR</sequence>
<keyword evidence="4 11" id="KW-0067">ATP-binding</keyword>
<dbReference type="Gene3D" id="3.40.50.300">
    <property type="entry name" value="P-loop containing nucleotide triphosphate hydrolases"/>
    <property type="match status" value="1"/>
</dbReference>
<dbReference type="PANTHER" id="PTHR43394">
    <property type="entry name" value="ATP-DEPENDENT PERMEASE MDL1, MITOCHONDRIAL"/>
    <property type="match status" value="1"/>
</dbReference>
<dbReference type="GO" id="GO:0005524">
    <property type="term" value="F:ATP binding"/>
    <property type="evidence" value="ECO:0007669"/>
    <property type="project" value="UniProtKB-KW"/>
</dbReference>
<keyword evidence="2 8" id="KW-0812">Transmembrane</keyword>
<dbReference type="InterPro" id="IPR003593">
    <property type="entry name" value="AAA+_ATPase"/>
</dbReference>
<feature type="transmembrane region" description="Helical" evidence="8">
    <location>
        <begin position="103"/>
        <end position="123"/>
    </location>
</feature>
<evidence type="ECO:0000256" key="7">
    <source>
        <dbReference type="SAM" id="MobiDB-lite"/>
    </source>
</evidence>
<dbReference type="Gene3D" id="1.20.1560.10">
    <property type="entry name" value="ABC transporter type 1, transmembrane domain"/>
    <property type="match status" value="1"/>
</dbReference>
<dbReference type="PROSITE" id="PS50929">
    <property type="entry name" value="ABC_TM1F"/>
    <property type="match status" value="1"/>
</dbReference>
<evidence type="ECO:0000256" key="5">
    <source>
        <dbReference type="ARBA" id="ARBA00022989"/>
    </source>
</evidence>
<dbReference type="Pfam" id="PF00005">
    <property type="entry name" value="ABC_tran"/>
    <property type="match status" value="1"/>
</dbReference>
<dbReference type="InterPro" id="IPR017871">
    <property type="entry name" value="ABC_transporter-like_CS"/>
</dbReference>
<evidence type="ECO:0000256" key="8">
    <source>
        <dbReference type="SAM" id="Phobius"/>
    </source>
</evidence>
<feature type="transmembrane region" description="Helical" evidence="8">
    <location>
        <begin position="63"/>
        <end position="83"/>
    </location>
</feature>
<dbReference type="InterPro" id="IPR011527">
    <property type="entry name" value="ABC1_TM_dom"/>
</dbReference>
<comment type="subcellular location">
    <subcellularLocation>
        <location evidence="1">Cell membrane</location>
        <topology evidence="1">Multi-pass membrane protein</topology>
    </subcellularLocation>
</comment>
<feature type="transmembrane region" description="Helical" evidence="8">
    <location>
        <begin position="281"/>
        <end position="302"/>
    </location>
</feature>
<evidence type="ECO:0000256" key="2">
    <source>
        <dbReference type="ARBA" id="ARBA00022692"/>
    </source>
</evidence>
<keyword evidence="5 8" id="KW-1133">Transmembrane helix</keyword>
<feature type="transmembrane region" description="Helical" evidence="8">
    <location>
        <begin position="177"/>
        <end position="197"/>
    </location>
</feature>
<feature type="transmembrane region" description="Helical" evidence="8">
    <location>
        <begin position="203"/>
        <end position="223"/>
    </location>
</feature>
<accession>A0ABX7U052</accession>
<dbReference type="SMART" id="SM00382">
    <property type="entry name" value="AAA"/>
    <property type="match status" value="1"/>
</dbReference>
<gene>
    <name evidence="11" type="primary">bmrA1</name>
    <name evidence="11" type="ORF">S1361_29345</name>
</gene>
<keyword evidence="12" id="KW-1185">Reference proteome</keyword>
<protein>
    <submittedName>
        <fullName evidence="11">Multidrug resistance ABC transporter ATP-binding/permease protein BmrA</fullName>
        <ecNumber evidence="11">3.6.3.-</ecNumber>
    </submittedName>
</protein>
<evidence type="ECO:0000256" key="3">
    <source>
        <dbReference type="ARBA" id="ARBA00022741"/>
    </source>
</evidence>
<proteinExistence type="predicted"/>
<keyword evidence="6 8" id="KW-0472">Membrane</keyword>
<name>A0ABX7U052_STRCY</name>